<keyword evidence="2" id="KW-1185">Reference proteome</keyword>
<accession>A0ACB7ZC22</accession>
<name>A0ACB7ZC22_9ERIC</name>
<dbReference type="EMBL" id="CM037162">
    <property type="protein sequence ID" value="KAH7863384.1"/>
    <property type="molecule type" value="Genomic_DNA"/>
</dbReference>
<sequence>MPFTHPYFDFILNHKGKVVTLCDIDPERYCYFDLMSHVSEGVLADYPAGLGLSISMFCELRGSGYRVEQDSDKALIDLFSMDGILSTLNIYVDVDTPTPCQVINPNEVDGDDVVVVEGNQDRECVEDDPVYGFSDEDDDWLLGEEDEGGQSDDGGSLVDEINMEDYDDDDGLSDYQSSDEGENLSSGSDDEGLRARAGARFGTSYNAKKPYLDAEGEVVLEEKMIFTDVDAFRAKLRDYTVENGFKIIRDKNEKCRVTAHCAFKGCPWRIHASPLPDGITYQIKTYTPEHACSRVNENEDATSSWIARKLLQDFKDNPQLGLDAMQEKLNTRYGIEASRIQLYRAKRKCVDVLEGSHGGQYKLLPTYAIEVRKTNPGTLFKMQFNRPDITQNPMFMRLFVSFEAMINGFLNGCRPFIGIDGCHLKGPYGGVLISVVALDGNSGLFPLAVAVVESENNDSWGFFLDHIQTIIRSTGQNRAWTIMSDQQKGLDRVVERILPEASHRFCAKHLYNNFKAKFPGLLLRKKFWYAARAYNQRDFNEHMAAIKEINTEAHDHLAKLSVSSWARHAFDERVRSDHITNNGTESFNNWLGPLRGKPILTMLEGIRCKVMSRIQTRYKKGVAWKDGITANSKKICTKIQRFSRHCKAEYCGGTKYDVMDNGVRYLVDLGKIECVCRQWQISGIPCKHAMAAIVKDRKNVEDYVHSYFSKDMYLRAHGRMIHPILDPTMWTMVPGDPLEPPPLRRLSGRPRKNRKRAADEPEKIGKRSQTVRCVWCKEFGHNKRTCQRGPIRGRGGATTKGTGSRGMGRGGGTFDIGSGGNKGDNIAASRGSSSRGRGTSTRGRGTSRGRGNNRGRGNSRGRGSNRGRGTNTAAAPLVRTCT</sequence>
<dbReference type="Proteomes" id="UP000828048">
    <property type="component" value="Chromosome 12"/>
</dbReference>
<gene>
    <name evidence="1" type="ORF">Vadar_016774</name>
</gene>
<evidence type="ECO:0000313" key="1">
    <source>
        <dbReference type="EMBL" id="KAH7863384.1"/>
    </source>
</evidence>
<evidence type="ECO:0000313" key="2">
    <source>
        <dbReference type="Proteomes" id="UP000828048"/>
    </source>
</evidence>
<proteinExistence type="predicted"/>
<comment type="caution">
    <text evidence="1">The sequence shown here is derived from an EMBL/GenBank/DDBJ whole genome shotgun (WGS) entry which is preliminary data.</text>
</comment>
<reference evidence="1 2" key="1">
    <citation type="journal article" date="2021" name="Hortic Res">
        <title>High-quality reference genome and annotation aids understanding of berry development for evergreen blueberry (Vaccinium darrowii).</title>
        <authorList>
            <person name="Yu J."/>
            <person name="Hulse-Kemp A.M."/>
            <person name="Babiker E."/>
            <person name="Staton M."/>
        </authorList>
    </citation>
    <scope>NUCLEOTIDE SEQUENCE [LARGE SCALE GENOMIC DNA]</scope>
    <source>
        <strain evidence="2">cv. NJ 8807/NJ 8810</strain>
        <tissue evidence="1">Young leaf</tissue>
    </source>
</reference>
<protein>
    <submittedName>
        <fullName evidence="1">Uncharacterized protein</fullName>
    </submittedName>
</protein>
<organism evidence="1 2">
    <name type="scientific">Vaccinium darrowii</name>
    <dbReference type="NCBI Taxonomy" id="229202"/>
    <lineage>
        <taxon>Eukaryota</taxon>
        <taxon>Viridiplantae</taxon>
        <taxon>Streptophyta</taxon>
        <taxon>Embryophyta</taxon>
        <taxon>Tracheophyta</taxon>
        <taxon>Spermatophyta</taxon>
        <taxon>Magnoliopsida</taxon>
        <taxon>eudicotyledons</taxon>
        <taxon>Gunneridae</taxon>
        <taxon>Pentapetalae</taxon>
        <taxon>asterids</taxon>
        <taxon>Ericales</taxon>
        <taxon>Ericaceae</taxon>
        <taxon>Vaccinioideae</taxon>
        <taxon>Vaccinieae</taxon>
        <taxon>Vaccinium</taxon>
    </lineage>
</organism>